<evidence type="ECO:0000313" key="12">
    <source>
        <dbReference type="Proteomes" id="UP000430120"/>
    </source>
</evidence>
<comment type="caution">
    <text evidence="11">The sequence shown here is derived from an EMBL/GenBank/DDBJ whole genome shotgun (WGS) entry which is preliminary data.</text>
</comment>
<sequence>MTQVPPLRQAGVLLHPTSLPGPHGCGDLGPAAFHFIDWLATAGQSLWQVLPLTPVGPGHSPYASVSAFAGSPLMVAFEPLIERGWMQAPDPQLLASFDPARVDFERVAPWRMARLREAEAGFRARAGATDRAAFAAYCAAQAHWLDDYALFMALDDGYRAREVWCWTGWDPALARREPQALAAARRDHAAEIAFWQFVQWQFAQQWQAVMARAHARGVQIVGDLPIFVAHHSADCWAHARLFRLDAQGEPQVVAGVPPDFFSATGQRWGNPLYDWAAMARDGFAWWVARVRHELNRADLVRIDHFRGFAACWEIPADCPTAIDGHWVEAPGQALFEALQNALHGALPVIAEDLGVITPDVEALRDHFGLPGMKILQFAFTGDATHTFLPHNYPANCCVYTGTHDNDTLLGWWHTATERERGYASAYLQGVGALVAEPGLHWSMIRTAWASVARIAICQMQDVLGLDGTARMNVPGQLGHWTWRFQWSQVGPEPAERLARLSATYGRASMDRLPLAAYPAGQAVP</sequence>
<dbReference type="GO" id="GO:0005975">
    <property type="term" value="P:carbohydrate metabolic process"/>
    <property type="evidence" value="ECO:0007669"/>
    <property type="project" value="InterPro"/>
</dbReference>
<accession>A0A643FAY2</accession>
<protein>
    <recommendedName>
        <fullName evidence="4 10">4-alpha-glucanotransferase</fullName>
        <ecNumber evidence="3 10">2.4.1.25</ecNumber>
    </recommendedName>
    <alternativeName>
        <fullName evidence="8 10">Amylomaltase</fullName>
    </alternativeName>
    <alternativeName>
        <fullName evidence="9 10">Disproportionating enzyme</fullName>
    </alternativeName>
</protein>
<keyword evidence="12" id="KW-1185">Reference proteome</keyword>
<comment type="similarity">
    <text evidence="2 10">Belongs to the disproportionating enzyme family.</text>
</comment>
<dbReference type="InterPro" id="IPR003385">
    <property type="entry name" value="Glyco_hydro_77"/>
</dbReference>
<evidence type="ECO:0000256" key="8">
    <source>
        <dbReference type="ARBA" id="ARBA00031423"/>
    </source>
</evidence>
<evidence type="ECO:0000256" key="6">
    <source>
        <dbReference type="ARBA" id="ARBA00022679"/>
    </source>
</evidence>
<evidence type="ECO:0000256" key="4">
    <source>
        <dbReference type="ARBA" id="ARBA00020295"/>
    </source>
</evidence>
<reference evidence="11 12" key="1">
    <citation type="submission" date="2019-09" db="EMBL/GenBank/DDBJ databases">
        <title>Draft genome sequences of 48 bacterial type strains from the CCUG.</title>
        <authorList>
            <person name="Tunovic T."/>
            <person name="Pineiro-Iglesias B."/>
            <person name="Unosson C."/>
            <person name="Inganas E."/>
            <person name="Ohlen M."/>
            <person name="Cardew S."/>
            <person name="Jensie-Markopoulos S."/>
            <person name="Salva-Serra F."/>
            <person name="Jaen-Luchoro D."/>
            <person name="Karlsson R."/>
            <person name="Svensson-Stadler L."/>
            <person name="Chun J."/>
            <person name="Moore E."/>
        </authorList>
    </citation>
    <scope>NUCLEOTIDE SEQUENCE [LARGE SCALE GENOMIC DNA]</scope>
    <source>
        <strain evidence="11 12">CCUG 30977</strain>
    </source>
</reference>
<proteinExistence type="inferred from homology"/>
<evidence type="ECO:0000256" key="3">
    <source>
        <dbReference type="ARBA" id="ARBA00012560"/>
    </source>
</evidence>
<dbReference type="PANTHER" id="PTHR32438">
    <property type="entry name" value="4-ALPHA-GLUCANOTRANSFERASE DPE1, CHLOROPLASTIC/AMYLOPLASTIC"/>
    <property type="match status" value="1"/>
</dbReference>
<gene>
    <name evidence="11" type="primary">malQ</name>
    <name evidence="11" type="ORF">F7Q92_16945</name>
</gene>
<keyword evidence="7 10" id="KW-0119">Carbohydrate metabolism</keyword>
<dbReference type="EMBL" id="VZPB01000050">
    <property type="protein sequence ID" value="KAB0577103.1"/>
    <property type="molecule type" value="Genomic_DNA"/>
</dbReference>
<dbReference type="SUPFAM" id="SSF51445">
    <property type="entry name" value="(Trans)glycosidases"/>
    <property type="match status" value="1"/>
</dbReference>
<dbReference type="AlphaFoldDB" id="A0A643FAY2"/>
<evidence type="ECO:0000256" key="7">
    <source>
        <dbReference type="ARBA" id="ARBA00023277"/>
    </source>
</evidence>
<evidence type="ECO:0000313" key="11">
    <source>
        <dbReference type="EMBL" id="KAB0577103.1"/>
    </source>
</evidence>
<dbReference type="Proteomes" id="UP000430120">
    <property type="component" value="Unassembled WGS sequence"/>
</dbReference>
<dbReference type="GO" id="GO:0004134">
    <property type="term" value="F:4-alpha-glucanotransferase activity"/>
    <property type="evidence" value="ECO:0007669"/>
    <property type="project" value="UniProtKB-EC"/>
</dbReference>
<evidence type="ECO:0000256" key="9">
    <source>
        <dbReference type="ARBA" id="ARBA00031501"/>
    </source>
</evidence>
<dbReference type="InterPro" id="IPR017853">
    <property type="entry name" value="GH"/>
</dbReference>
<evidence type="ECO:0000256" key="1">
    <source>
        <dbReference type="ARBA" id="ARBA00000439"/>
    </source>
</evidence>
<dbReference type="Gene3D" id="3.20.20.80">
    <property type="entry name" value="Glycosidases"/>
    <property type="match status" value="1"/>
</dbReference>
<dbReference type="OrthoDB" id="9761577at2"/>
<evidence type="ECO:0000256" key="5">
    <source>
        <dbReference type="ARBA" id="ARBA00022676"/>
    </source>
</evidence>
<name>A0A643FAY2_IDEDE</name>
<keyword evidence="5 10" id="KW-0328">Glycosyltransferase</keyword>
<dbReference type="PANTHER" id="PTHR32438:SF5">
    <property type="entry name" value="4-ALPHA-GLUCANOTRANSFERASE DPE1, CHLOROPLASTIC_AMYLOPLASTIC"/>
    <property type="match status" value="1"/>
</dbReference>
<dbReference type="Pfam" id="PF02446">
    <property type="entry name" value="Glyco_hydro_77"/>
    <property type="match status" value="1"/>
</dbReference>
<comment type="catalytic activity">
    <reaction evidence="1 10">
        <text>Transfers a segment of a (1-&gt;4)-alpha-D-glucan to a new position in an acceptor, which may be glucose or a (1-&gt;4)-alpha-D-glucan.</text>
        <dbReference type="EC" id="2.4.1.25"/>
    </reaction>
</comment>
<keyword evidence="6 10" id="KW-0808">Transferase</keyword>
<dbReference type="RefSeq" id="WP_151125278.1">
    <property type="nucleotide sequence ID" value="NZ_CP088082.1"/>
</dbReference>
<dbReference type="EC" id="2.4.1.25" evidence="3 10"/>
<evidence type="ECO:0000256" key="10">
    <source>
        <dbReference type="RuleBase" id="RU361207"/>
    </source>
</evidence>
<dbReference type="NCBIfam" id="NF011080">
    <property type="entry name" value="PRK14508.1-3"/>
    <property type="match status" value="1"/>
</dbReference>
<evidence type="ECO:0000256" key="2">
    <source>
        <dbReference type="ARBA" id="ARBA00005684"/>
    </source>
</evidence>
<organism evidence="11 12">
    <name type="scientific">Ideonella dechloratans</name>
    <dbReference type="NCBI Taxonomy" id="36863"/>
    <lineage>
        <taxon>Bacteria</taxon>
        <taxon>Pseudomonadati</taxon>
        <taxon>Pseudomonadota</taxon>
        <taxon>Betaproteobacteria</taxon>
        <taxon>Burkholderiales</taxon>
        <taxon>Sphaerotilaceae</taxon>
        <taxon>Ideonella</taxon>
    </lineage>
</organism>
<dbReference type="NCBIfam" id="TIGR00217">
    <property type="entry name" value="malQ"/>
    <property type="match status" value="1"/>
</dbReference>